<feature type="transmembrane region" description="Helical" evidence="5">
    <location>
        <begin position="75"/>
        <end position="95"/>
    </location>
</feature>
<evidence type="ECO:0000256" key="4">
    <source>
        <dbReference type="ARBA" id="ARBA00023136"/>
    </source>
</evidence>
<reference evidence="6" key="1">
    <citation type="submission" date="2021-01" db="EMBL/GenBank/DDBJ databases">
        <authorList>
            <person name="Kaushik A."/>
        </authorList>
    </citation>
    <scope>NUCLEOTIDE SEQUENCE</scope>
    <source>
        <strain evidence="6">AG3-T5</strain>
    </source>
</reference>
<dbReference type="Proteomes" id="UP000663841">
    <property type="component" value="Unassembled WGS sequence"/>
</dbReference>
<dbReference type="InterPro" id="IPR006696">
    <property type="entry name" value="DUF423"/>
</dbReference>
<feature type="transmembrane region" description="Helical" evidence="5">
    <location>
        <begin position="15"/>
        <end position="33"/>
    </location>
</feature>
<dbReference type="EMBL" id="CAJMWW010000206">
    <property type="protein sequence ID" value="CAE6457391.1"/>
    <property type="molecule type" value="Genomic_DNA"/>
</dbReference>
<evidence type="ECO:0000313" key="6">
    <source>
        <dbReference type="EMBL" id="CAE6457391.1"/>
    </source>
</evidence>
<dbReference type="PANTHER" id="PTHR43461">
    <property type="entry name" value="TRANSMEMBRANE PROTEIN 256"/>
    <property type="match status" value="1"/>
</dbReference>
<dbReference type="AlphaFoldDB" id="A0A8H3GM14"/>
<name>A0A8H3GM14_9AGAM</name>
<accession>A0A8H3GM14</accession>
<dbReference type="Pfam" id="PF04241">
    <property type="entry name" value="DUF423"/>
    <property type="match status" value="1"/>
</dbReference>
<organism evidence="6 7">
    <name type="scientific">Rhizoctonia solani</name>
    <dbReference type="NCBI Taxonomy" id="456999"/>
    <lineage>
        <taxon>Eukaryota</taxon>
        <taxon>Fungi</taxon>
        <taxon>Dikarya</taxon>
        <taxon>Basidiomycota</taxon>
        <taxon>Agaricomycotina</taxon>
        <taxon>Agaricomycetes</taxon>
        <taxon>Cantharellales</taxon>
        <taxon>Ceratobasidiaceae</taxon>
        <taxon>Rhizoctonia</taxon>
    </lineage>
</organism>
<comment type="subcellular location">
    <subcellularLocation>
        <location evidence="1">Membrane</location>
        <topology evidence="1">Multi-pass membrane protein</topology>
    </subcellularLocation>
</comment>
<keyword evidence="4 5" id="KW-0472">Membrane</keyword>
<proteinExistence type="predicted"/>
<comment type="caution">
    <text evidence="6">The sequence shown here is derived from an EMBL/GenBank/DDBJ whole genome shotgun (WGS) entry which is preliminary data.</text>
</comment>
<keyword evidence="3 5" id="KW-1133">Transmembrane helix</keyword>
<dbReference type="GO" id="GO:0016020">
    <property type="term" value="C:membrane"/>
    <property type="evidence" value="ECO:0007669"/>
    <property type="project" value="UniProtKB-SubCell"/>
</dbReference>
<protein>
    <submittedName>
        <fullName evidence="6">Uncharacterized protein</fullName>
    </submittedName>
</protein>
<keyword evidence="2 5" id="KW-0812">Transmembrane</keyword>
<evidence type="ECO:0000256" key="1">
    <source>
        <dbReference type="ARBA" id="ARBA00004141"/>
    </source>
</evidence>
<gene>
    <name evidence="6" type="ORF">RDB_LOCUS142739</name>
</gene>
<sequence length="123" mass="13072">MAAIVTPSFLWRTGAIYTFTGIMLGAFGAHGLSKRQGVLPAQIDSWRTASHYVTINGVALLAISQHPKFSTHRFAGPAIALGTALFSGSIYLLILNKEKFKFMGPVTPLGGVCLLAGYATLAF</sequence>
<dbReference type="PANTHER" id="PTHR43461:SF1">
    <property type="entry name" value="TRANSMEMBRANE PROTEIN 256"/>
    <property type="match status" value="1"/>
</dbReference>
<evidence type="ECO:0000313" key="7">
    <source>
        <dbReference type="Proteomes" id="UP000663841"/>
    </source>
</evidence>
<feature type="transmembrane region" description="Helical" evidence="5">
    <location>
        <begin position="102"/>
        <end position="121"/>
    </location>
</feature>
<evidence type="ECO:0000256" key="2">
    <source>
        <dbReference type="ARBA" id="ARBA00022692"/>
    </source>
</evidence>
<evidence type="ECO:0000256" key="5">
    <source>
        <dbReference type="SAM" id="Phobius"/>
    </source>
</evidence>
<evidence type="ECO:0000256" key="3">
    <source>
        <dbReference type="ARBA" id="ARBA00022989"/>
    </source>
</evidence>